<evidence type="ECO:0000259" key="2">
    <source>
        <dbReference type="Pfam" id="PF04917"/>
    </source>
</evidence>
<accession>E5Y6Z4</accession>
<evidence type="ECO:0000313" key="3">
    <source>
        <dbReference type="EMBL" id="EFV44232.1"/>
    </source>
</evidence>
<keyword evidence="1" id="KW-0812">Transmembrane</keyword>
<proteinExistence type="predicted"/>
<evidence type="ECO:0000313" key="4">
    <source>
        <dbReference type="Proteomes" id="UP000006034"/>
    </source>
</evidence>
<feature type="transmembrane region" description="Helical" evidence="1">
    <location>
        <begin position="12"/>
        <end position="32"/>
    </location>
</feature>
<dbReference type="Proteomes" id="UP000006034">
    <property type="component" value="Unassembled WGS sequence"/>
</dbReference>
<name>E5Y6Z4_BILW3</name>
<dbReference type="InterPro" id="IPR007001">
    <property type="entry name" value="Shufflon_N"/>
</dbReference>
<dbReference type="Pfam" id="PF04917">
    <property type="entry name" value="Shufflon_N"/>
    <property type="match status" value="1"/>
</dbReference>
<dbReference type="InterPro" id="IPR012902">
    <property type="entry name" value="N_methyl_site"/>
</dbReference>
<keyword evidence="4" id="KW-1185">Reference proteome</keyword>
<organism evidence="3 4">
    <name type="scientific">Bilophila wadsworthia (strain 3_1_6)</name>
    <dbReference type="NCBI Taxonomy" id="563192"/>
    <lineage>
        <taxon>Bacteria</taxon>
        <taxon>Pseudomonadati</taxon>
        <taxon>Thermodesulfobacteriota</taxon>
        <taxon>Desulfovibrionia</taxon>
        <taxon>Desulfovibrionales</taxon>
        <taxon>Desulfovibrionaceae</taxon>
        <taxon>Bilophila</taxon>
    </lineage>
</organism>
<feature type="domain" description="Bacterial shufflon protein N-terminal" evidence="2">
    <location>
        <begin position="43"/>
        <end position="238"/>
    </location>
</feature>
<dbReference type="Gene3D" id="3.30.700.10">
    <property type="entry name" value="Glycoprotein, Type 4 Pilin"/>
    <property type="match status" value="1"/>
</dbReference>
<gene>
    <name evidence="3" type="ORF">HMPREF0179_01958</name>
</gene>
<protein>
    <submittedName>
        <fullName evidence="3">Prepilin-type N-terminal cleavage/methylation domain-containing protein</fullName>
    </submittedName>
</protein>
<dbReference type="AlphaFoldDB" id="E5Y6Z4"/>
<dbReference type="HOGENOM" id="CLU_737172_0_0_7"/>
<dbReference type="STRING" id="563192.HMPREF0179_01958"/>
<dbReference type="OrthoDB" id="7220054at2"/>
<dbReference type="InterPro" id="IPR045584">
    <property type="entry name" value="Pilin-like"/>
</dbReference>
<dbReference type="Pfam" id="PF07963">
    <property type="entry name" value="N_methyl"/>
    <property type="match status" value="1"/>
</dbReference>
<sequence length="377" mass="40318">MKKRRQSGFTLLEMLITLTVIGILMPIAYQIWYAGFIEEQQSHAADQLRQVNAAADAYVKRHFETLLASASLASGPQITVAQLVDAGLLPNGFRNSNIWGQSYEIYVRSPHENTLNTITITRGGRAHEEGSSFATLIVPGAAMRLGGAGGFVPTGTLPGQIEGTLHGTAGGFILDLAALGIASPGPGHLGAYSAFDEYDLGTDYLYCGEVPGHPEYNQMTTELDMTGHGIENVGSVQYVSRTVTDGESCSAQDEGKMFLDQLQGMYLCRNGQLVLMADTGNSTQFKMSTVANNGDRITKPSCAPGTGTVPQIYVAPAIASSGAQSPAMSALQAWATSVSATEWQVHLRVLNTSNSDAWVYPTPEYGRVMVFTTYAKN</sequence>
<reference evidence="3 4" key="1">
    <citation type="submission" date="2010-10" db="EMBL/GenBank/DDBJ databases">
        <authorList>
            <consortium name="The Broad Institute Genome Sequencing Platform"/>
            <person name="Ward D."/>
            <person name="Earl A."/>
            <person name="Feldgarden M."/>
            <person name="Young S.K."/>
            <person name="Gargeya S."/>
            <person name="Zeng Q."/>
            <person name="Alvarado L."/>
            <person name="Berlin A."/>
            <person name="Bochicchio J."/>
            <person name="Chapman S.B."/>
            <person name="Chen Z."/>
            <person name="Freedman E."/>
            <person name="Gellesch M."/>
            <person name="Goldberg J."/>
            <person name="Griggs A."/>
            <person name="Gujja S."/>
            <person name="Heilman E."/>
            <person name="Heiman D."/>
            <person name="Howarth C."/>
            <person name="Mehta T."/>
            <person name="Neiman D."/>
            <person name="Pearson M."/>
            <person name="Roberts A."/>
            <person name="Saif S."/>
            <person name="Shea T."/>
            <person name="Shenoy N."/>
            <person name="Sisk P."/>
            <person name="Stolte C."/>
            <person name="Sykes S."/>
            <person name="White J."/>
            <person name="Yandava C."/>
            <person name="Allen-Vercoe E."/>
            <person name="Sibley C."/>
            <person name="Ambrose C.E."/>
            <person name="Strauss J."/>
            <person name="Daigneault M."/>
            <person name="Haas B."/>
            <person name="Nusbaum C."/>
            <person name="Birren B."/>
        </authorList>
    </citation>
    <scope>NUCLEOTIDE SEQUENCE [LARGE SCALE GENOMIC DNA]</scope>
    <source>
        <strain evidence="3 4">3_1_6</strain>
    </source>
</reference>
<keyword evidence="1" id="KW-0472">Membrane</keyword>
<dbReference type="eggNOG" id="COG2165">
    <property type="taxonomic scope" value="Bacteria"/>
</dbReference>
<reference evidence="3 4" key="2">
    <citation type="submission" date="2013-04" db="EMBL/GenBank/DDBJ databases">
        <title>The Genome Sequence of Bilophila wadsworthia 3_1_6.</title>
        <authorList>
            <consortium name="The Broad Institute Genomics Platform"/>
            <person name="Earl A."/>
            <person name="Ward D."/>
            <person name="Feldgarden M."/>
            <person name="Gevers D."/>
            <person name="Sibley C."/>
            <person name="Strauss J."/>
            <person name="Allen-Vercoe E."/>
            <person name="Walker B."/>
            <person name="Young S."/>
            <person name="Zeng Q."/>
            <person name="Gargeya S."/>
            <person name="Fitzgerald M."/>
            <person name="Haas B."/>
            <person name="Abouelleil A."/>
            <person name="Allen A.W."/>
            <person name="Alvarado L."/>
            <person name="Arachchi H.M."/>
            <person name="Berlin A.M."/>
            <person name="Chapman S.B."/>
            <person name="Gainer-Dewar J."/>
            <person name="Goldberg J."/>
            <person name="Griggs A."/>
            <person name="Gujja S."/>
            <person name="Hansen M."/>
            <person name="Howarth C."/>
            <person name="Imamovic A."/>
            <person name="Ireland A."/>
            <person name="Larimer J."/>
            <person name="McCowan C."/>
            <person name="Murphy C."/>
            <person name="Pearson M."/>
            <person name="Poon T.W."/>
            <person name="Priest M."/>
            <person name="Roberts A."/>
            <person name="Saif S."/>
            <person name="Shea T."/>
            <person name="Sisk P."/>
            <person name="Sykes S."/>
            <person name="Wortman J."/>
            <person name="Nusbaum C."/>
            <person name="Birren B."/>
        </authorList>
    </citation>
    <scope>NUCLEOTIDE SEQUENCE [LARGE SCALE GENOMIC DNA]</scope>
    <source>
        <strain evidence="3 4">3_1_6</strain>
    </source>
</reference>
<comment type="caution">
    <text evidence="3">The sequence shown here is derived from an EMBL/GenBank/DDBJ whole genome shotgun (WGS) entry which is preliminary data.</text>
</comment>
<dbReference type="RefSeq" id="WP_005027705.1">
    <property type="nucleotide sequence ID" value="NZ_KE150238.1"/>
</dbReference>
<keyword evidence="1" id="KW-1133">Transmembrane helix</keyword>
<evidence type="ECO:0000256" key="1">
    <source>
        <dbReference type="SAM" id="Phobius"/>
    </source>
</evidence>
<dbReference type="SUPFAM" id="SSF54523">
    <property type="entry name" value="Pili subunits"/>
    <property type="match status" value="1"/>
</dbReference>
<dbReference type="EMBL" id="ADCP02000001">
    <property type="protein sequence ID" value="EFV44232.1"/>
    <property type="molecule type" value="Genomic_DNA"/>
</dbReference>
<dbReference type="GeneID" id="78084230"/>
<dbReference type="NCBIfam" id="TIGR02532">
    <property type="entry name" value="IV_pilin_GFxxxE"/>
    <property type="match status" value="1"/>
</dbReference>